<dbReference type="Pfam" id="PF03958">
    <property type="entry name" value="Secretin_N"/>
    <property type="match status" value="1"/>
</dbReference>
<dbReference type="NCBIfam" id="TIGR02515">
    <property type="entry name" value="IV_pilus_PilQ"/>
    <property type="match status" value="1"/>
</dbReference>
<reference evidence="9 10" key="1">
    <citation type="journal article" date="2016" name="Genome Biol. Evol.">
        <title>Comparative Genomic Analyses of the Moraxella catarrhalis Serosensitive and Seroresistant Lineages Demonstrate Their Independent Evolution.</title>
        <authorList>
            <person name="Earl J.P."/>
            <person name="de Vries S.P."/>
            <person name="Ahmed A."/>
            <person name="Powell E."/>
            <person name="Schultz M.P."/>
            <person name="Hermans P.W."/>
            <person name="Hill D.J."/>
            <person name="Zhou Z."/>
            <person name="Constantinidou C.I."/>
            <person name="Hu F.Z."/>
            <person name="Bootsma H.J."/>
            <person name="Ehrlich G.D."/>
        </authorList>
    </citation>
    <scope>NUCLEOTIDE SEQUENCE [LARGE SCALE GENOMIC DNA]</scope>
    <source>
        <strain evidence="9 10">Z7542</strain>
    </source>
</reference>
<dbReference type="Gene3D" id="3.30.1370.130">
    <property type="match status" value="1"/>
</dbReference>
<name>A0A198UMJ6_MORCA</name>
<dbReference type="InterPro" id="IPR051808">
    <property type="entry name" value="Type_IV_pilus_biogenesis"/>
</dbReference>
<dbReference type="Proteomes" id="UP000078228">
    <property type="component" value="Unassembled WGS sequence"/>
</dbReference>
<evidence type="ECO:0000256" key="4">
    <source>
        <dbReference type="ARBA" id="ARBA00023136"/>
    </source>
</evidence>
<dbReference type="InterPro" id="IPR013355">
    <property type="entry name" value="Pilus_4_PilQ"/>
</dbReference>
<keyword evidence="2 7" id="KW-0813">Transport</keyword>
<dbReference type="PANTHER" id="PTHR30604">
    <property type="entry name" value="PROTEIN TRANSPORT PROTEIN HOFQ"/>
    <property type="match status" value="1"/>
</dbReference>
<dbReference type="RefSeq" id="WP_064610737.1">
    <property type="nucleotide sequence ID" value="NZ_LXHB01000049.1"/>
</dbReference>
<keyword evidence="5" id="KW-0998">Cell outer membrane</keyword>
<evidence type="ECO:0000256" key="1">
    <source>
        <dbReference type="ARBA" id="ARBA00004370"/>
    </source>
</evidence>
<evidence type="ECO:0000256" key="7">
    <source>
        <dbReference type="RuleBase" id="RU004004"/>
    </source>
</evidence>
<evidence type="ECO:0000259" key="8">
    <source>
        <dbReference type="SMART" id="SM00965"/>
    </source>
</evidence>
<dbReference type="eggNOG" id="COG4796">
    <property type="taxonomic scope" value="Bacteria"/>
</dbReference>
<keyword evidence="3" id="KW-0732">Signal</keyword>
<dbReference type="InterPro" id="IPR038591">
    <property type="entry name" value="NolW-like_sf"/>
</dbReference>
<sequence length="473" mass="51764">MDKKFLKNSLVIAVMLGVVHMEVRADTHINHVSVTQTTEQHYTGKPISLEFADIPVRAVFDILAGFTGINIITDDSVTGSMTIRLMNIPWDQAFDVILQTQNLSVLKHGNVWLISSKSIQSNQPTITEYIRLNYALADDVATLIMGEKTQRGNVNRTNHRDVIYPEAPLSRVYNTQTDELITTAVRGTLLSERGTVTVDKRTNTLIIQDVPASVTNIKALIERIDIPVEQVMIEARIVSANENFGRKLGVSFGARGQIGKVHYGGSQGSLWTMQQEGVAAGGHQNSHLNVDLGVDKAMGRIAFGLLNLPDMILDLELSAMQAENQGEVISTPKVLTADKQTARISSGLQIPYQETTHSGASTTKFKEASLILEATPNITPDGKIGLKLNIKNGNPVPTLGHIAIQEDAIETNVIIEDGQTVVLGGIYRTSQNEGANKVPRLGDMPVLGRLFRHDSKARDKSELLIFITPKLVR</sequence>
<accession>A0A198UMJ6</accession>
<organism evidence="9 10">
    <name type="scientific">Moraxella catarrhalis</name>
    <name type="common">Branhamella catarrhalis</name>
    <dbReference type="NCBI Taxonomy" id="480"/>
    <lineage>
        <taxon>Bacteria</taxon>
        <taxon>Pseudomonadati</taxon>
        <taxon>Pseudomonadota</taxon>
        <taxon>Gammaproteobacteria</taxon>
        <taxon>Moraxellales</taxon>
        <taxon>Moraxellaceae</taxon>
        <taxon>Moraxella</taxon>
    </lineage>
</organism>
<dbReference type="Pfam" id="PF00263">
    <property type="entry name" value="Secretin"/>
    <property type="match status" value="1"/>
</dbReference>
<dbReference type="SMART" id="SM00965">
    <property type="entry name" value="STN"/>
    <property type="match status" value="1"/>
</dbReference>
<evidence type="ECO:0000256" key="5">
    <source>
        <dbReference type="ARBA" id="ARBA00023237"/>
    </source>
</evidence>
<evidence type="ECO:0000256" key="6">
    <source>
        <dbReference type="RuleBase" id="RU004003"/>
    </source>
</evidence>
<dbReference type="PRINTS" id="PR00811">
    <property type="entry name" value="BCTERIALGSPD"/>
</dbReference>
<dbReference type="PATRIC" id="fig|480.237.peg.1220"/>
<keyword evidence="4" id="KW-0472">Membrane</keyword>
<dbReference type="InterPro" id="IPR005644">
    <property type="entry name" value="NolW-like"/>
</dbReference>
<evidence type="ECO:0000256" key="2">
    <source>
        <dbReference type="ARBA" id="ARBA00022448"/>
    </source>
</evidence>
<evidence type="ECO:0000313" key="10">
    <source>
        <dbReference type="Proteomes" id="UP000078228"/>
    </source>
</evidence>
<dbReference type="InterPro" id="IPR011662">
    <property type="entry name" value="Secretin/TonB_short_N"/>
</dbReference>
<evidence type="ECO:0000256" key="3">
    <source>
        <dbReference type="ARBA" id="ARBA00022729"/>
    </source>
</evidence>
<dbReference type="GO" id="GO:0009279">
    <property type="term" value="C:cell outer membrane"/>
    <property type="evidence" value="ECO:0007669"/>
    <property type="project" value="UniProtKB-SubCell"/>
</dbReference>
<comment type="subcellular location">
    <subcellularLocation>
        <location evidence="7">Cell outer membrane</location>
    </subcellularLocation>
    <subcellularLocation>
        <location evidence="1">Membrane</location>
    </subcellularLocation>
</comment>
<protein>
    <submittedName>
        <fullName evidence="9">Type IV pilus biogenesis protein PilQ</fullName>
    </submittedName>
</protein>
<comment type="caution">
    <text evidence="9">The sequence shown here is derived from an EMBL/GenBank/DDBJ whole genome shotgun (WGS) entry which is preliminary data.</text>
</comment>
<dbReference type="GO" id="GO:0009306">
    <property type="term" value="P:protein secretion"/>
    <property type="evidence" value="ECO:0007669"/>
    <property type="project" value="InterPro"/>
</dbReference>
<dbReference type="OrthoDB" id="9779724at2"/>
<evidence type="ECO:0000313" key="9">
    <source>
        <dbReference type="EMBL" id="OAU97514.1"/>
    </source>
</evidence>
<dbReference type="InterPro" id="IPR004846">
    <property type="entry name" value="T2SS/T3SS_dom"/>
</dbReference>
<gene>
    <name evidence="9" type="ORF">AO384_0550</name>
</gene>
<dbReference type="Gene3D" id="3.30.1370.120">
    <property type="match status" value="1"/>
</dbReference>
<proteinExistence type="inferred from homology"/>
<keyword evidence="10" id="KW-1185">Reference proteome</keyword>
<dbReference type="PANTHER" id="PTHR30604:SF1">
    <property type="entry name" value="DNA UTILIZATION PROTEIN HOFQ"/>
    <property type="match status" value="1"/>
</dbReference>
<feature type="domain" description="Secretin/TonB short N-terminal" evidence="8">
    <location>
        <begin position="69"/>
        <end position="117"/>
    </location>
</feature>
<comment type="similarity">
    <text evidence="6">Belongs to the bacterial secretin family.</text>
</comment>
<dbReference type="InterPro" id="IPR001775">
    <property type="entry name" value="GspD/PilQ"/>
</dbReference>
<dbReference type="AlphaFoldDB" id="A0A198UMJ6"/>
<dbReference type="EMBL" id="LXHC01000006">
    <property type="protein sequence ID" value="OAU97514.1"/>
    <property type="molecule type" value="Genomic_DNA"/>
</dbReference>